<dbReference type="GO" id="GO:0004439">
    <property type="term" value="F:phosphatidylinositol-4,5-bisphosphate 5-phosphatase activity"/>
    <property type="evidence" value="ECO:0007669"/>
    <property type="project" value="TreeGrafter"/>
</dbReference>
<accession>A0A224XG18</accession>
<dbReference type="SMART" id="SM00128">
    <property type="entry name" value="IPPc"/>
    <property type="match status" value="1"/>
</dbReference>
<feature type="signal peptide" evidence="1">
    <location>
        <begin position="1"/>
        <end position="19"/>
    </location>
</feature>
<keyword evidence="1" id="KW-0732">Signal</keyword>
<dbReference type="SUPFAM" id="SSF56219">
    <property type="entry name" value="DNase I-like"/>
    <property type="match status" value="1"/>
</dbReference>
<reference evidence="3" key="1">
    <citation type="journal article" date="2018" name="PLoS Negl. Trop. Dis.">
        <title>An insight into the salivary gland and fat body transcriptome of Panstrongylus lignarius (Hemiptera: Heteroptera), the main vector of Chagas disease in Peru.</title>
        <authorList>
            <person name="Nevoa J.C."/>
            <person name="Mendes M.T."/>
            <person name="da Silva M.V."/>
            <person name="Soares S.C."/>
            <person name="Oliveira C.J.F."/>
            <person name="Ribeiro J.M.C."/>
        </authorList>
    </citation>
    <scope>NUCLEOTIDE SEQUENCE</scope>
</reference>
<dbReference type="InterPro" id="IPR000300">
    <property type="entry name" value="IPPc"/>
</dbReference>
<dbReference type="PANTHER" id="PTHR11200">
    <property type="entry name" value="INOSITOL 5-PHOSPHATASE"/>
    <property type="match status" value="1"/>
</dbReference>
<dbReference type="Pfam" id="PF22669">
    <property type="entry name" value="Exo_endo_phos2"/>
    <property type="match status" value="1"/>
</dbReference>
<dbReference type="PANTHER" id="PTHR11200:SF275">
    <property type="entry name" value="LD06095P"/>
    <property type="match status" value="1"/>
</dbReference>
<feature type="chain" id="PRO_5013098598" evidence="1">
    <location>
        <begin position="20"/>
        <end position="320"/>
    </location>
</feature>
<dbReference type="Gene3D" id="3.60.10.10">
    <property type="entry name" value="Endonuclease/exonuclease/phosphatase"/>
    <property type="match status" value="1"/>
</dbReference>
<dbReference type="GO" id="GO:0046856">
    <property type="term" value="P:phosphatidylinositol dephosphorylation"/>
    <property type="evidence" value="ECO:0007669"/>
    <property type="project" value="InterPro"/>
</dbReference>
<evidence type="ECO:0000313" key="3">
    <source>
        <dbReference type="EMBL" id="JAW11426.1"/>
    </source>
</evidence>
<feature type="domain" description="Inositol polyphosphate-related phosphatase" evidence="2">
    <location>
        <begin position="22"/>
        <end position="319"/>
    </location>
</feature>
<dbReference type="EMBL" id="GFTR01005000">
    <property type="protein sequence ID" value="JAW11426.1"/>
    <property type="molecule type" value="Transcribed_RNA"/>
</dbReference>
<name>A0A224XG18_9HEMI</name>
<dbReference type="AlphaFoldDB" id="A0A224XG18"/>
<organism evidence="3">
    <name type="scientific">Panstrongylus lignarius</name>
    <dbReference type="NCBI Taxonomy" id="156445"/>
    <lineage>
        <taxon>Eukaryota</taxon>
        <taxon>Metazoa</taxon>
        <taxon>Ecdysozoa</taxon>
        <taxon>Arthropoda</taxon>
        <taxon>Hexapoda</taxon>
        <taxon>Insecta</taxon>
        <taxon>Pterygota</taxon>
        <taxon>Neoptera</taxon>
        <taxon>Paraneoptera</taxon>
        <taxon>Hemiptera</taxon>
        <taxon>Heteroptera</taxon>
        <taxon>Panheteroptera</taxon>
        <taxon>Cimicomorpha</taxon>
        <taxon>Reduviidae</taxon>
        <taxon>Triatominae</taxon>
        <taxon>Panstrongylus</taxon>
    </lineage>
</organism>
<evidence type="ECO:0000256" key="1">
    <source>
        <dbReference type="SAM" id="SignalP"/>
    </source>
</evidence>
<protein>
    <submittedName>
        <fullName evidence="3">Putative inositol-145-triphosphate 5-phosphatase synaptojanin inp51/inp52/inp53 family</fullName>
    </submittedName>
</protein>
<proteinExistence type="predicted"/>
<dbReference type="InterPro" id="IPR046985">
    <property type="entry name" value="IP5"/>
</dbReference>
<dbReference type="InterPro" id="IPR036691">
    <property type="entry name" value="Endo/exonu/phosph_ase_sf"/>
</dbReference>
<sequence>MKVPILVLFTCATLASVYATEKNITVHVATWNVNEKKPKDTLIKLLEQQSEKDEERPDIVIVGLQEVTMNLGTAVANYFLGDKWSQKIDETLKPNNYIKVGTGTLLGMILNVYVKLQHAWSLDDIAVDRVMTGVAGLYGNKGGVIMKFRLHNQWFCIVNAHFHAHDQGLELRIQDYESINTARARFCNYPSDYVFWLGDLNFRIVENPNYPAEKILSIVKNKQYDELLENDQLKVTKRSGHVFKDCQEAPITFAPTFKLLVGEGEYNLERRPAWTDRVLFKSDNNKQITSILYRSMEIYKSSDHYPVQAQFKILVDTDKY</sequence>
<evidence type="ECO:0000259" key="2">
    <source>
        <dbReference type="SMART" id="SM00128"/>
    </source>
</evidence>